<evidence type="ECO:0000313" key="4">
    <source>
        <dbReference type="Proteomes" id="UP000005237"/>
    </source>
</evidence>
<proteinExistence type="predicted"/>
<dbReference type="Proteomes" id="UP000005237">
    <property type="component" value="Unassembled WGS sequence"/>
</dbReference>
<name>A0A8R1E389_CAEJA</name>
<evidence type="ECO:0000256" key="1">
    <source>
        <dbReference type="SAM" id="Coils"/>
    </source>
</evidence>
<keyword evidence="1" id="KW-0175">Coiled coil</keyword>
<evidence type="ECO:0000313" key="3">
    <source>
        <dbReference type="EnsemblMetazoa" id="CJA18514.1"/>
    </source>
</evidence>
<sequence length="798" mass="91710">MPLSHYFFIGIFATIVCSEIVSNDDEFAITDFRHQVSNLAHLANFLSFENNFLNGKVQLMDLTRHYLNRNIDTRNVREFGGREPSANGVKEQNDMLALIDNSRAYDDYSKEINDLFKEYESFISSGVKNDENALNDPKLEQYVKMITKYKDQNLPRKGALNYAKLVDEYAPKFINHFESLHKLVPTRIDTFNWTTVNAVKMWYIKNNRNLEGLKAMRDYHDEYLRFTFSSGFNPTEFNEFDAAPLRNLVDIAQKNSHASRISTIFKGVEHIEKFKPAINDLKLLTNNSKNIKSLFSSIQETITAITSIEPFQDALLEEALKDQRKISDEFTLGNIPDSVNNIFGSFNSFVTPKFLKVIKKYEQLLDSTKTILPNIHMPKSLSTYLEKIHNIEKELGGKSLFEKLQPIVNCINKLNEKSNAAEILNEKLKYAESLENRTIVPIKFYKMAFRWSNISDELIKAISAPSMKNIHQTVNDTIWKMNYTEVLEFINLSRGNSSGSVSLLEASINDMNHLIATYDIPGLQKAINEAKQSIRNEIRSMVQCSESVSRNITEIRKLLEHIGLIWDKEPLKDFSIAIGAVQLFQKINKFEQKMMNVNDWLDDKWEEMKGRFGQFGMNASQIQTVKNGVEALNGVLELRNIWSSIKWLNSDVLEKTNAPEVANLLKTLKTVLFEYIQKLQNALTTGRSLLEHPGLGTDIAEIPITIPDFKLLTDYFDKTYNGGKKHVIRAALLKLTKFEAEHENYKKRLKELSVAVKTMSEWLSNEKKKITKEKVWCDCDKMASYDDDKCVKQCSPPA</sequence>
<feature type="chain" id="PRO_5035835847" description="Domain of unknown function WSN domain-containing protein" evidence="2">
    <location>
        <begin position="19"/>
        <end position="798"/>
    </location>
</feature>
<keyword evidence="4" id="KW-1185">Reference proteome</keyword>
<evidence type="ECO:0000256" key="2">
    <source>
        <dbReference type="SAM" id="SignalP"/>
    </source>
</evidence>
<organism evidence="3 4">
    <name type="scientific">Caenorhabditis japonica</name>
    <dbReference type="NCBI Taxonomy" id="281687"/>
    <lineage>
        <taxon>Eukaryota</taxon>
        <taxon>Metazoa</taxon>
        <taxon>Ecdysozoa</taxon>
        <taxon>Nematoda</taxon>
        <taxon>Chromadorea</taxon>
        <taxon>Rhabditida</taxon>
        <taxon>Rhabditina</taxon>
        <taxon>Rhabditomorpha</taxon>
        <taxon>Rhabditoidea</taxon>
        <taxon>Rhabditidae</taxon>
        <taxon>Peloderinae</taxon>
        <taxon>Caenorhabditis</taxon>
    </lineage>
</organism>
<keyword evidence="2" id="KW-0732">Signal</keyword>
<protein>
    <recommendedName>
        <fullName evidence="5">Domain of unknown function WSN domain-containing protein</fullName>
    </recommendedName>
</protein>
<dbReference type="EnsemblMetazoa" id="CJA18514.1">
    <property type="protein sequence ID" value="CJA18514.1"/>
    <property type="gene ID" value="WBGene00137719"/>
</dbReference>
<reference evidence="4" key="1">
    <citation type="submission" date="2010-08" db="EMBL/GenBank/DDBJ databases">
        <authorList>
            <consortium name="Caenorhabditis japonica Sequencing Consortium"/>
            <person name="Wilson R.K."/>
        </authorList>
    </citation>
    <scope>NUCLEOTIDE SEQUENCE [LARGE SCALE GENOMIC DNA]</scope>
    <source>
        <strain evidence="4">DF5081</strain>
    </source>
</reference>
<feature type="coiled-coil region" evidence="1">
    <location>
        <begin position="728"/>
        <end position="755"/>
    </location>
</feature>
<feature type="signal peptide" evidence="2">
    <location>
        <begin position="1"/>
        <end position="18"/>
    </location>
</feature>
<dbReference type="AlphaFoldDB" id="A0A8R1E389"/>
<accession>A0A8R1E389</accession>
<reference evidence="3" key="2">
    <citation type="submission" date="2022-06" db="UniProtKB">
        <authorList>
            <consortium name="EnsemblMetazoa"/>
        </authorList>
    </citation>
    <scope>IDENTIFICATION</scope>
    <source>
        <strain evidence="3">DF5081</strain>
    </source>
</reference>
<evidence type="ECO:0008006" key="5">
    <source>
        <dbReference type="Google" id="ProtNLM"/>
    </source>
</evidence>